<accession>A0A0A9ECQ4</accession>
<name>A0A0A9ECQ4_ARUDO</name>
<reference evidence="1" key="2">
    <citation type="journal article" date="2015" name="Data Brief">
        <title>Shoot transcriptome of the giant reed, Arundo donax.</title>
        <authorList>
            <person name="Barrero R.A."/>
            <person name="Guerrero F.D."/>
            <person name="Moolhuijzen P."/>
            <person name="Goolsby J.A."/>
            <person name="Tidwell J."/>
            <person name="Bellgard S.E."/>
            <person name="Bellgard M.I."/>
        </authorList>
    </citation>
    <scope>NUCLEOTIDE SEQUENCE</scope>
    <source>
        <tissue evidence="1">Shoot tissue taken approximately 20 cm above the soil surface</tissue>
    </source>
</reference>
<evidence type="ECO:0000313" key="1">
    <source>
        <dbReference type="EMBL" id="JAD96803.1"/>
    </source>
</evidence>
<dbReference type="EMBL" id="GBRH01201092">
    <property type="protein sequence ID" value="JAD96803.1"/>
    <property type="molecule type" value="Transcribed_RNA"/>
</dbReference>
<proteinExistence type="predicted"/>
<protein>
    <submittedName>
        <fullName evidence="1">Uncharacterized protein</fullName>
    </submittedName>
</protein>
<organism evidence="1">
    <name type="scientific">Arundo donax</name>
    <name type="common">Giant reed</name>
    <name type="synonym">Donax arundinaceus</name>
    <dbReference type="NCBI Taxonomy" id="35708"/>
    <lineage>
        <taxon>Eukaryota</taxon>
        <taxon>Viridiplantae</taxon>
        <taxon>Streptophyta</taxon>
        <taxon>Embryophyta</taxon>
        <taxon>Tracheophyta</taxon>
        <taxon>Spermatophyta</taxon>
        <taxon>Magnoliopsida</taxon>
        <taxon>Liliopsida</taxon>
        <taxon>Poales</taxon>
        <taxon>Poaceae</taxon>
        <taxon>PACMAD clade</taxon>
        <taxon>Arundinoideae</taxon>
        <taxon>Arundineae</taxon>
        <taxon>Arundo</taxon>
    </lineage>
</organism>
<sequence length="28" mass="3103">MYEIVTVLGITRRGVVVVLALVVLDQFV</sequence>
<dbReference type="AlphaFoldDB" id="A0A0A9ECQ4"/>
<reference evidence="1" key="1">
    <citation type="submission" date="2014-09" db="EMBL/GenBank/DDBJ databases">
        <authorList>
            <person name="Magalhaes I.L.F."/>
            <person name="Oliveira U."/>
            <person name="Santos F.R."/>
            <person name="Vidigal T.H.D.A."/>
            <person name="Brescovit A.D."/>
            <person name="Santos A.J."/>
        </authorList>
    </citation>
    <scope>NUCLEOTIDE SEQUENCE</scope>
    <source>
        <tissue evidence="1">Shoot tissue taken approximately 20 cm above the soil surface</tissue>
    </source>
</reference>